<gene>
    <name evidence="3" type="ORF">DW352_16515</name>
</gene>
<evidence type="ECO:0000313" key="4">
    <source>
        <dbReference type="Proteomes" id="UP000254889"/>
    </source>
</evidence>
<dbReference type="PRINTS" id="PR00412">
    <property type="entry name" value="EPOXHYDRLASE"/>
</dbReference>
<dbReference type="OrthoDB" id="9785847at2"/>
<proteinExistence type="predicted"/>
<dbReference type="EMBL" id="CP031417">
    <property type="protein sequence ID" value="AXK81987.1"/>
    <property type="molecule type" value="Genomic_DNA"/>
</dbReference>
<evidence type="ECO:0000256" key="1">
    <source>
        <dbReference type="ARBA" id="ARBA00022801"/>
    </source>
</evidence>
<dbReference type="AlphaFoldDB" id="A0A345ZYJ0"/>
<dbReference type="PANTHER" id="PTHR43798">
    <property type="entry name" value="MONOACYLGLYCEROL LIPASE"/>
    <property type="match status" value="1"/>
</dbReference>
<keyword evidence="4" id="KW-1185">Reference proteome</keyword>
<accession>A0A345ZYJ0</accession>
<dbReference type="KEGG" id="ptaw:DW352_16515"/>
<dbReference type="RefSeq" id="WP_115692366.1">
    <property type="nucleotide sequence ID" value="NZ_CP031417.1"/>
</dbReference>
<dbReference type="GO" id="GO:0016787">
    <property type="term" value="F:hydrolase activity"/>
    <property type="evidence" value="ECO:0007669"/>
    <property type="project" value="UniProtKB-KW"/>
</dbReference>
<dbReference type="PANTHER" id="PTHR43798:SF31">
    <property type="entry name" value="AB HYDROLASE SUPERFAMILY PROTEIN YCLE"/>
    <property type="match status" value="1"/>
</dbReference>
<dbReference type="Proteomes" id="UP000254889">
    <property type="component" value="Chromosome"/>
</dbReference>
<dbReference type="Pfam" id="PF12697">
    <property type="entry name" value="Abhydrolase_6"/>
    <property type="match status" value="1"/>
</dbReference>
<protein>
    <submittedName>
        <fullName evidence="3">Alpha/beta fold hydrolase</fullName>
    </submittedName>
</protein>
<evidence type="ECO:0000259" key="2">
    <source>
        <dbReference type="Pfam" id="PF12697"/>
    </source>
</evidence>
<dbReference type="InterPro" id="IPR050266">
    <property type="entry name" value="AB_hydrolase_sf"/>
</dbReference>
<reference evidence="3 4" key="1">
    <citation type="submission" date="2018-07" db="EMBL/GenBank/DDBJ databases">
        <authorList>
            <person name="Quirk P.G."/>
            <person name="Krulwich T.A."/>
        </authorList>
    </citation>
    <scope>NUCLEOTIDE SEQUENCE [LARGE SCALE GENOMIC DNA]</scope>
    <source>
        <strain evidence="3 4">CC-BB4</strain>
    </source>
</reference>
<dbReference type="InterPro" id="IPR000639">
    <property type="entry name" value="Epox_hydrolase-like"/>
</dbReference>
<keyword evidence="1 3" id="KW-0378">Hydrolase</keyword>
<dbReference type="InterPro" id="IPR029058">
    <property type="entry name" value="AB_hydrolase_fold"/>
</dbReference>
<dbReference type="GO" id="GO:0016020">
    <property type="term" value="C:membrane"/>
    <property type="evidence" value="ECO:0007669"/>
    <property type="project" value="TreeGrafter"/>
</dbReference>
<sequence length="257" mass="26963">MSTSAAGSIAVVFLQGIGGAAKLWDPQVAGFKAAGYEPVALDLPGYGARPPVDAMTFDMLAADVEAAIDERKLERPVIVGHSLGGMIAQTCLRRRPDGYRAAVLSGTSPAFGNPSGDFQKKFVADRLAPLDAGGTMADMAEGVAKQLMGPNADPTNRALLIEVMGSISPRTYRAAVQCLVGFDERGNLGQIKAPVLCLVGSLDNNAPPPVMEKMASKIPGARYTVLPGLGHMPNLEDPKAFNTAIFDFLREALPRAA</sequence>
<evidence type="ECO:0000313" key="3">
    <source>
        <dbReference type="EMBL" id="AXK81987.1"/>
    </source>
</evidence>
<organism evidence="3 4">
    <name type="scientific">Pseudolabrys taiwanensis</name>
    <dbReference type="NCBI Taxonomy" id="331696"/>
    <lineage>
        <taxon>Bacteria</taxon>
        <taxon>Pseudomonadati</taxon>
        <taxon>Pseudomonadota</taxon>
        <taxon>Alphaproteobacteria</taxon>
        <taxon>Hyphomicrobiales</taxon>
        <taxon>Xanthobacteraceae</taxon>
        <taxon>Pseudolabrys</taxon>
    </lineage>
</organism>
<feature type="domain" description="AB hydrolase-1" evidence="2">
    <location>
        <begin position="11"/>
        <end position="242"/>
    </location>
</feature>
<dbReference type="Gene3D" id="3.40.50.1820">
    <property type="entry name" value="alpha/beta hydrolase"/>
    <property type="match status" value="1"/>
</dbReference>
<dbReference type="InterPro" id="IPR000073">
    <property type="entry name" value="AB_hydrolase_1"/>
</dbReference>
<dbReference type="SUPFAM" id="SSF53474">
    <property type="entry name" value="alpha/beta-Hydrolases"/>
    <property type="match status" value="1"/>
</dbReference>
<name>A0A345ZYJ0_9HYPH</name>